<dbReference type="PANTHER" id="PTHR13504">
    <property type="entry name" value="FIDO DOMAIN-CONTAINING PROTEIN DDB_G0283145"/>
    <property type="match status" value="1"/>
</dbReference>
<evidence type="ECO:0000313" key="6">
    <source>
        <dbReference type="Proteomes" id="UP000323188"/>
    </source>
</evidence>
<feature type="binding site" evidence="1">
    <location>
        <position position="76"/>
    </location>
    <ligand>
        <name>ATP</name>
        <dbReference type="ChEBI" id="CHEBI:30616"/>
    </ligand>
</feature>
<feature type="domain" description="Fido" evidence="4">
    <location>
        <begin position="122"/>
        <end position="272"/>
    </location>
</feature>
<sequence>MKTFKAGKSISQGYYKSFQPNPINKEWLVDDMEVLSLLSKADRHLGRLDMYSEYVNIELFISMHIAKEATQSSKIEGTQTNMEEAFLNEDEISVEKRDDWEEVQNYIAAMNEAVKMLHRLPFSSRLIKQTHKILLQGVRGQNKLPGEYRTSQNWIGGATINDAVFIPPVHTSINELISDIEKFANDELNHLPDLLKIALIHYQFETIHPFLDGNGRVGRLLITLYLVSKGILKQPILYLSDFFEKNRTLYYDNLMRVRTHNDLSQWFKFFLSGVIETAKSGVTTFDSIMQLQKTLEIKLKTLGGRGVDARKVIESLYTRPVIDVHRVESIIEKSNVSAYKLIKSMEELEILHEITGSQRDRLYIFKDYIDLFKGNPLPR</sequence>
<dbReference type="InterPro" id="IPR036597">
    <property type="entry name" value="Fido-like_dom_sf"/>
</dbReference>
<dbReference type="PROSITE" id="PS51459">
    <property type="entry name" value="FIDO"/>
    <property type="match status" value="1"/>
</dbReference>
<feature type="binding site" evidence="1">
    <location>
        <position position="208"/>
    </location>
    <ligand>
        <name>ATP</name>
        <dbReference type="ChEBI" id="CHEBI:30616"/>
    </ligand>
</feature>
<dbReference type="Gene3D" id="1.10.3290.10">
    <property type="entry name" value="Fido-like domain"/>
    <property type="match status" value="1"/>
</dbReference>
<dbReference type="RefSeq" id="WP_138256414.1">
    <property type="nucleotide sequence ID" value="NZ_VUOE01000001.1"/>
</dbReference>
<dbReference type="Pfam" id="PF13784">
    <property type="entry name" value="Fic_N"/>
    <property type="match status" value="1"/>
</dbReference>
<evidence type="ECO:0000256" key="3">
    <source>
        <dbReference type="PIRSR" id="PIRSR640198-2"/>
    </source>
</evidence>
<evidence type="ECO:0000259" key="4">
    <source>
        <dbReference type="PROSITE" id="PS51459"/>
    </source>
</evidence>
<dbReference type="InterPro" id="IPR040198">
    <property type="entry name" value="Fido_containing"/>
</dbReference>
<gene>
    <name evidence="5" type="ORF">F0361_05315</name>
</gene>
<keyword evidence="1" id="KW-0547">Nucleotide-binding</keyword>
<proteinExistence type="predicted"/>
<dbReference type="SUPFAM" id="SSF140931">
    <property type="entry name" value="Fic-like"/>
    <property type="match status" value="1"/>
</dbReference>
<dbReference type="GO" id="GO:0005524">
    <property type="term" value="F:ATP binding"/>
    <property type="evidence" value="ECO:0007669"/>
    <property type="project" value="UniProtKB-KW"/>
</dbReference>
<evidence type="ECO:0000313" key="5">
    <source>
        <dbReference type="EMBL" id="KAA2219032.1"/>
    </source>
</evidence>
<evidence type="ECO:0000256" key="2">
    <source>
        <dbReference type="PIRSR" id="PIRSR640198-1"/>
    </source>
</evidence>
<accession>A0A5B2TXG2</accession>
<feature type="binding site" evidence="1">
    <location>
        <begin position="213"/>
        <end position="219"/>
    </location>
    <ligand>
        <name>ATP</name>
        <dbReference type="ChEBI" id="CHEBI:30616"/>
    </ligand>
</feature>
<name>A0A5B2TXG2_9FLAO</name>
<dbReference type="AlphaFoldDB" id="A0A5B2TXG2"/>
<feature type="binding site" evidence="3">
    <location>
        <begin position="250"/>
        <end position="251"/>
    </location>
    <ligand>
        <name>ATP</name>
        <dbReference type="ChEBI" id="CHEBI:30616"/>
    </ligand>
</feature>
<evidence type="ECO:0000256" key="1">
    <source>
        <dbReference type="PIRSR" id="PIRSR038925-1"/>
    </source>
</evidence>
<dbReference type="PANTHER" id="PTHR13504:SF38">
    <property type="entry name" value="FIDO DOMAIN-CONTAINING PROTEIN"/>
    <property type="match status" value="1"/>
</dbReference>
<feature type="binding site" evidence="1">
    <location>
        <position position="250"/>
    </location>
    <ligand>
        <name>ATP</name>
        <dbReference type="ChEBI" id="CHEBI:30616"/>
    </ligand>
</feature>
<organism evidence="5 6">
    <name type="scientific">Maribacter flavus</name>
    <dbReference type="NCBI Taxonomy" id="1658664"/>
    <lineage>
        <taxon>Bacteria</taxon>
        <taxon>Pseudomonadati</taxon>
        <taxon>Bacteroidota</taxon>
        <taxon>Flavobacteriia</taxon>
        <taxon>Flavobacteriales</taxon>
        <taxon>Flavobacteriaceae</taxon>
        <taxon>Maribacter</taxon>
    </lineage>
</organism>
<dbReference type="PIRSF" id="PIRSF038925">
    <property type="entry name" value="AMP-prot_trans"/>
    <property type="match status" value="1"/>
</dbReference>
<comment type="caution">
    <text evidence="5">The sequence shown here is derived from an EMBL/GenBank/DDBJ whole genome shotgun (WGS) entry which is preliminary data.</text>
</comment>
<keyword evidence="1" id="KW-0067">ATP-binding</keyword>
<dbReference type="EMBL" id="VUOE01000001">
    <property type="protein sequence ID" value="KAA2219032.1"/>
    <property type="molecule type" value="Genomic_DNA"/>
</dbReference>
<feature type="active site" evidence="2">
    <location>
        <position position="208"/>
    </location>
</feature>
<dbReference type="Pfam" id="PF02661">
    <property type="entry name" value="Fic"/>
    <property type="match status" value="1"/>
</dbReference>
<feature type="binding site" evidence="3">
    <location>
        <begin position="212"/>
        <end position="219"/>
    </location>
    <ligand>
        <name>ATP</name>
        <dbReference type="ChEBI" id="CHEBI:30616"/>
    </ligand>
</feature>
<dbReference type="Proteomes" id="UP000323188">
    <property type="component" value="Unassembled WGS sequence"/>
</dbReference>
<reference evidence="5 6" key="1">
    <citation type="submission" date="2019-09" db="EMBL/GenBank/DDBJ databases">
        <authorList>
            <person name="Khan S.A."/>
            <person name="Jeon C.O."/>
            <person name="Chun B.H."/>
            <person name="Jeong S.E."/>
        </authorList>
    </citation>
    <scope>NUCLEOTIDE SEQUENCE [LARGE SCALE GENOMIC DNA]</scope>
    <source>
        <strain evidence="5 6">KCTC 42508</strain>
    </source>
</reference>
<protein>
    <submittedName>
        <fullName evidence="5">Fic family protein</fullName>
    </submittedName>
</protein>
<dbReference type="InterPro" id="IPR003812">
    <property type="entry name" value="Fido"/>
</dbReference>
<dbReference type="InterPro" id="IPR026287">
    <property type="entry name" value="SoFic-like"/>
</dbReference>
<dbReference type="InterPro" id="IPR025758">
    <property type="entry name" value="Fic/DOC_N"/>
</dbReference>